<sequence length="150" mass="15785">MNTSPPTASAADAPRVRPPRTVLLLCALVALESAALIVVGLVQAVQAFLSPHVMPAGAIVLMGLLYLGYGVWLMAAARGLRAGRLWSRALILLTQVFLILVSIQLIFPSSRLLAVLLGVLGAVILMLLFSSPVQRHLLAGIGGDAEAERD</sequence>
<reference evidence="2" key="1">
    <citation type="submission" date="2016-06" db="EMBL/GenBank/DDBJ databases">
        <title>Identification of putative biosynthetic pathways for the production of bioactive secondary metabolites by the marine actinomycete Kocuria kristinae RUTW2-3.</title>
        <authorList>
            <person name="Waterworth S.C."/>
            <person name="Walmsley T.A."/>
            <person name="Matongo T."/>
            <person name="Davies-Coleman M.T."/>
            <person name="Dorrington R.A."/>
        </authorList>
    </citation>
    <scope>NUCLEOTIDE SEQUENCE [LARGE SCALE GENOMIC DNA]</scope>
    <source>
        <strain evidence="2">RUTW2-3</strain>
    </source>
</reference>
<protein>
    <recommendedName>
        <fullName evidence="4">Integral membrane protein</fullName>
    </recommendedName>
</protein>
<keyword evidence="1" id="KW-1133">Transmembrane helix</keyword>
<dbReference type="Proteomes" id="UP000053171">
    <property type="component" value="Unassembled WGS sequence"/>
</dbReference>
<keyword evidence="1" id="KW-0472">Membrane</keyword>
<feature type="transmembrane region" description="Helical" evidence="1">
    <location>
        <begin position="21"/>
        <end position="44"/>
    </location>
</feature>
<proteinExistence type="predicted"/>
<dbReference type="EMBL" id="LJBJ02000006">
    <property type="protein sequence ID" value="OAX52225.1"/>
    <property type="molecule type" value="Genomic_DNA"/>
</dbReference>
<gene>
    <name evidence="2" type="ORF">AN277_0204455</name>
</gene>
<evidence type="ECO:0000313" key="3">
    <source>
        <dbReference type="Proteomes" id="UP000053171"/>
    </source>
</evidence>
<dbReference type="RefSeq" id="WP_064725201.1">
    <property type="nucleotide sequence ID" value="NZ_LJBJ02000006.1"/>
</dbReference>
<keyword evidence="3" id="KW-1185">Reference proteome</keyword>
<feature type="transmembrane region" description="Helical" evidence="1">
    <location>
        <begin position="56"/>
        <end position="77"/>
    </location>
</feature>
<evidence type="ECO:0008006" key="4">
    <source>
        <dbReference type="Google" id="ProtNLM"/>
    </source>
</evidence>
<organism evidence="2 3">
    <name type="scientific">Rothia kristinae</name>
    <dbReference type="NCBI Taxonomy" id="37923"/>
    <lineage>
        <taxon>Bacteria</taxon>
        <taxon>Bacillati</taxon>
        <taxon>Actinomycetota</taxon>
        <taxon>Actinomycetes</taxon>
        <taxon>Micrococcales</taxon>
        <taxon>Micrococcaceae</taxon>
        <taxon>Rothia</taxon>
    </lineage>
</organism>
<evidence type="ECO:0000256" key="1">
    <source>
        <dbReference type="SAM" id="Phobius"/>
    </source>
</evidence>
<name>A0A199NTT3_9MICC</name>
<accession>A0A199NTT3</accession>
<comment type="caution">
    <text evidence="2">The sequence shown here is derived from an EMBL/GenBank/DDBJ whole genome shotgun (WGS) entry which is preliminary data.</text>
</comment>
<feature type="transmembrane region" description="Helical" evidence="1">
    <location>
        <begin position="113"/>
        <end position="129"/>
    </location>
</feature>
<keyword evidence="1" id="KW-0812">Transmembrane</keyword>
<feature type="transmembrane region" description="Helical" evidence="1">
    <location>
        <begin position="89"/>
        <end position="107"/>
    </location>
</feature>
<dbReference type="AlphaFoldDB" id="A0A199NTT3"/>
<evidence type="ECO:0000313" key="2">
    <source>
        <dbReference type="EMBL" id="OAX52225.1"/>
    </source>
</evidence>